<dbReference type="InterPro" id="IPR017517">
    <property type="entry name" value="Maleyloyr_isom"/>
</dbReference>
<evidence type="ECO:0000256" key="1">
    <source>
        <dbReference type="SAM" id="MobiDB-lite"/>
    </source>
</evidence>
<dbReference type="NCBIfam" id="TIGR03085">
    <property type="entry name" value="TIGR03085 family metal-binding protein"/>
    <property type="match status" value="1"/>
</dbReference>
<dbReference type="InterPro" id="IPR034660">
    <property type="entry name" value="DinB/YfiT-like"/>
</dbReference>
<name>A0A212T017_9MICO</name>
<dbReference type="Proteomes" id="UP000198122">
    <property type="component" value="Unassembled WGS sequence"/>
</dbReference>
<proteinExistence type="predicted"/>
<dbReference type="RefSeq" id="WP_088817111.1">
    <property type="nucleotide sequence ID" value="NZ_FYEZ01000001.1"/>
</dbReference>
<sequence>MAPATRPSRDAIPPRTPATPPVPVPPARQRGESFVDTERRALLDTLRGLGPEAPTLCEGWDARDLLAHMVLRESRPDALPGIGMPQGPAGAHTARLQRELAAAEWGTLLARFSRGPARWMPFALPGVGEAVNSAEYLVHHEDLRRAQPGWIPRTDRAVQEAAWSAVRRAGRVLHRRAPGGVVLVAPGFGRKAVKRPGEGRSSVVLTGEPVELLLHAFGRDSVARVEITGDPGEVQAFRSTPRGA</sequence>
<dbReference type="EMBL" id="FYEZ01000001">
    <property type="protein sequence ID" value="SNC59349.1"/>
    <property type="molecule type" value="Genomic_DNA"/>
</dbReference>
<dbReference type="NCBIfam" id="TIGR03083">
    <property type="entry name" value="maleylpyruvate isomerase family mycothiol-dependent enzyme"/>
    <property type="match status" value="1"/>
</dbReference>
<evidence type="ECO:0000313" key="2">
    <source>
        <dbReference type="EMBL" id="SNC59349.1"/>
    </source>
</evidence>
<dbReference type="OrthoDB" id="3268903at2"/>
<accession>A0A212T017</accession>
<dbReference type="AlphaFoldDB" id="A0A212T017"/>
<feature type="compositionally biased region" description="Pro residues" evidence="1">
    <location>
        <begin position="14"/>
        <end position="26"/>
    </location>
</feature>
<dbReference type="SUPFAM" id="SSF109854">
    <property type="entry name" value="DinB/YfiT-like putative metalloenzymes"/>
    <property type="match status" value="1"/>
</dbReference>
<evidence type="ECO:0000313" key="3">
    <source>
        <dbReference type="Proteomes" id="UP000198122"/>
    </source>
</evidence>
<feature type="region of interest" description="Disordered" evidence="1">
    <location>
        <begin position="1"/>
        <end position="33"/>
    </location>
</feature>
<reference evidence="2 3" key="1">
    <citation type="submission" date="2017-06" db="EMBL/GenBank/DDBJ databases">
        <authorList>
            <person name="Kim H.J."/>
            <person name="Triplett B.A."/>
        </authorList>
    </citation>
    <scope>NUCLEOTIDE SEQUENCE [LARGE SCALE GENOMIC DNA]</scope>
    <source>
        <strain evidence="2 3">DSM 22179</strain>
    </source>
</reference>
<keyword evidence="3" id="KW-1185">Reference proteome</keyword>
<gene>
    <name evidence="2" type="ORF">SAMN05445756_0047</name>
</gene>
<dbReference type="InterPro" id="IPR017519">
    <property type="entry name" value="CHP03085"/>
</dbReference>
<protein>
    <submittedName>
        <fullName evidence="2">TIGR03085 family protein</fullName>
    </submittedName>
</protein>
<organism evidence="2 3">
    <name type="scientific">Kytococcus aerolatus</name>
    <dbReference type="NCBI Taxonomy" id="592308"/>
    <lineage>
        <taxon>Bacteria</taxon>
        <taxon>Bacillati</taxon>
        <taxon>Actinomycetota</taxon>
        <taxon>Actinomycetes</taxon>
        <taxon>Micrococcales</taxon>
        <taxon>Kytococcaceae</taxon>
        <taxon>Kytococcus</taxon>
    </lineage>
</organism>